<proteinExistence type="predicted"/>
<sequence>MQHTKEPVRRSKQVGKFHIGDYIKTSGIEKNNNKQRLGRIGSCFGYASSIKEHKNFVCMANQIKNSIFLQRSGT</sequence>
<keyword evidence="2" id="KW-1185">Reference proteome</keyword>
<evidence type="ECO:0000313" key="1">
    <source>
        <dbReference type="EMBL" id="TGO81222.1"/>
    </source>
</evidence>
<protein>
    <submittedName>
        <fullName evidence="1">Uncharacterized protein</fullName>
    </submittedName>
</protein>
<gene>
    <name evidence="1" type="ORF">BPOR_1263g00040</name>
</gene>
<name>A0A4Z1KCG0_9HELO</name>
<reference evidence="1 2" key="1">
    <citation type="submission" date="2017-12" db="EMBL/GenBank/DDBJ databases">
        <title>Comparative genomics of Botrytis spp.</title>
        <authorList>
            <person name="Valero-Jimenez C.A."/>
            <person name="Tapia P."/>
            <person name="Veloso J."/>
            <person name="Silva-Moreno E."/>
            <person name="Staats M."/>
            <person name="Valdes J.H."/>
            <person name="Van Kan J.A.L."/>
        </authorList>
    </citation>
    <scope>NUCLEOTIDE SEQUENCE [LARGE SCALE GENOMIC DNA]</scope>
    <source>
        <strain evidence="1 2">MUCL3349</strain>
    </source>
</reference>
<evidence type="ECO:0000313" key="2">
    <source>
        <dbReference type="Proteomes" id="UP000297280"/>
    </source>
</evidence>
<dbReference type="Proteomes" id="UP000297280">
    <property type="component" value="Unassembled WGS sequence"/>
</dbReference>
<accession>A0A4Z1KCG0</accession>
<organism evidence="1 2">
    <name type="scientific">Botrytis porri</name>
    <dbReference type="NCBI Taxonomy" id="87229"/>
    <lineage>
        <taxon>Eukaryota</taxon>
        <taxon>Fungi</taxon>
        <taxon>Dikarya</taxon>
        <taxon>Ascomycota</taxon>
        <taxon>Pezizomycotina</taxon>
        <taxon>Leotiomycetes</taxon>
        <taxon>Helotiales</taxon>
        <taxon>Sclerotiniaceae</taxon>
        <taxon>Botrytis</taxon>
    </lineage>
</organism>
<dbReference type="EMBL" id="PQXO01001256">
    <property type="protein sequence ID" value="TGO81222.1"/>
    <property type="molecule type" value="Genomic_DNA"/>
</dbReference>
<comment type="caution">
    <text evidence="1">The sequence shown here is derived from an EMBL/GenBank/DDBJ whole genome shotgun (WGS) entry which is preliminary data.</text>
</comment>
<dbReference type="AlphaFoldDB" id="A0A4Z1KCG0"/>